<proteinExistence type="predicted"/>
<dbReference type="AlphaFoldDB" id="A0A848NV34"/>
<dbReference type="Proteomes" id="UP000575469">
    <property type="component" value="Unassembled WGS sequence"/>
</dbReference>
<name>A0A848NV34_9RALS</name>
<sequence>MEEHANLAETLAKEMKQPVEVFTGLEGATRHVALPPDWKLVEHDNEHSLPAPLRKRAKVKLQDADSFIDYVKRHGSLTDSTIWGTANYQEGRVSFVAIVNDHGEEEAKPQWRDHTARFSPEFSEEWRRWFGQNRKPMSQAEFAGFIEENLKDIASPDSAGLPTGAQMLEMALSFEANQDMRFKSAIRLSNGGVQMSFVQDDDDQTLAKMQLFERFAIGIPVFWNGDAYRIDARLRYRARDGKVSFWYELIRQDKTLEAATTTLIKTIREKTGMPFFFGDPFAS</sequence>
<reference evidence="1 2" key="1">
    <citation type="submission" date="2020-04" db="EMBL/GenBank/DDBJ databases">
        <title>Ralstonia insidiosa genome sequencing and assembly.</title>
        <authorList>
            <person name="Martins R.C.R."/>
            <person name="Perdigao-Neto L.V."/>
            <person name="Levin A.S.S."/>
            <person name="Costa S.F."/>
        </authorList>
    </citation>
    <scope>NUCLEOTIDE SEQUENCE [LARGE SCALE GENOMIC DNA]</scope>
    <source>
        <strain evidence="1 2">5047</strain>
    </source>
</reference>
<dbReference type="Pfam" id="PF10065">
    <property type="entry name" value="DUF2303"/>
    <property type="match status" value="1"/>
</dbReference>
<gene>
    <name evidence="1" type="ORF">HGR00_02640</name>
</gene>
<comment type="caution">
    <text evidence="1">The sequence shown here is derived from an EMBL/GenBank/DDBJ whole genome shotgun (WGS) entry which is preliminary data.</text>
</comment>
<protein>
    <submittedName>
        <fullName evidence="1">DUF2303 family protein</fullName>
    </submittedName>
</protein>
<dbReference type="RefSeq" id="WP_169339160.1">
    <property type="nucleotide sequence ID" value="NZ_JABBZM010000002.1"/>
</dbReference>
<dbReference type="EMBL" id="JABBZM010000002">
    <property type="protein sequence ID" value="NMV36803.1"/>
    <property type="molecule type" value="Genomic_DNA"/>
</dbReference>
<dbReference type="InterPro" id="IPR019276">
    <property type="entry name" value="DUF2303"/>
</dbReference>
<accession>A0A848NV34</accession>
<evidence type="ECO:0000313" key="1">
    <source>
        <dbReference type="EMBL" id="NMV36803.1"/>
    </source>
</evidence>
<organism evidence="1 2">
    <name type="scientific">Ralstonia insidiosa</name>
    <dbReference type="NCBI Taxonomy" id="190721"/>
    <lineage>
        <taxon>Bacteria</taxon>
        <taxon>Pseudomonadati</taxon>
        <taxon>Pseudomonadota</taxon>
        <taxon>Betaproteobacteria</taxon>
        <taxon>Burkholderiales</taxon>
        <taxon>Burkholderiaceae</taxon>
        <taxon>Ralstonia</taxon>
    </lineage>
</organism>
<evidence type="ECO:0000313" key="2">
    <source>
        <dbReference type="Proteomes" id="UP000575469"/>
    </source>
</evidence>